<dbReference type="EMBL" id="JANBPY010000179">
    <property type="protein sequence ID" value="KAJ1968467.1"/>
    <property type="molecule type" value="Genomic_DNA"/>
</dbReference>
<evidence type="ECO:0000313" key="3">
    <source>
        <dbReference type="EMBL" id="KAJ1968467.1"/>
    </source>
</evidence>
<protein>
    <submittedName>
        <fullName evidence="3">Uncharacterized protein</fullName>
    </submittedName>
</protein>
<gene>
    <name evidence="3" type="ORF">IWQ62_001228</name>
</gene>
<feature type="compositionally biased region" description="Basic and acidic residues" evidence="1">
    <location>
        <begin position="95"/>
        <end position="129"/>
    </location>
</feature>
<proteinExistence type="predicted"/>
<feature type="region of interest" description="Disordered" evidence="1">
    <location>
        <begin position="44"/>
        <end position="157"/>
    </location>
</feature>
<feature type="chain" id="PRO_5040973569" evidence="2">
    <location>
        <begin position="25"/>
        <end position="157"/>
    </location>
</feature>
<evidence type="ECO:0000313" key="4">
    <source>
        <dbReference type="Proteomes" id="UP001150925"/>
    </source>
</evidence>
<evidence type="ECO:0000256" key="2">
    <source>
        <dbReference type="SAM" id="SignalP"/>
    </source>
</evidence>
<comment type="caution">
    <text evidence="3">The sequence shown here is derived from an EMBL/GenBank/DDBJ whole genome shotgun (WGS) entry which is preliminary data.</text>
</comment>
<feature type="signal peptide" evidence="2">
    <location>
        <begin position="1"/>
        <end position="24"/>
    </location>
</feature>
<sequence length="157" mass="16913">MQLTKIIGITVTLLAMTSLQSVTANPAAGKVKQTVQNYMQKLNPLSKISLGGKRNSKPGKVSKPVKKIVPKSDTKGESGITKTAHGNKPLPPLPKSKETKSASESDSKKIEVDRHSKPLPELPPKKGESKPGSSKVLDEKTEIPFKPSKEKTQIDIP</sequence>
<dbReference type="Proteomes" id="UP001150925">
    <property type="component" value="Unassembled WGS sequence"/>
</dbReference>
<accession>A0A9W8E9A9</accession>
<organism evidence="3 4">
    <name type="scientific">Dispira parvispora</name>
    <dbReference type="NCBI Taxonomy" id="1520584"/>
    <lineage>
        <taxon>Eukaryota</taxon>
        <taxon>Fungi</taxon>
        <taxon>Fungi incertae sedis</taxon>
        <taxon>Zoopagomycota</taxon>
        <taxon>Kickxellomycotina</taxon>
        <taxon>Dimargaritomycetes</taxon>
        <taxon>Dimargaritales</taxon>
        <taxon>Dimargaritaceae</taxon>
        <taxon>Dispira</taxon>
    </lineage>
</organism>
<keyword evidence="2" id="KW-0732">Signal</keyword>
<reference evidence="3" key="1">
    <citation type="submission" date="2022-07" db="EMBL/GenBank/DDBJ databases">
        <title>Phylogenomic reconstructions and comparative analyses of Kickxellomycotina fungi.</title>
        <authorList>
            <person name="Reynolds N.K."/>
            <person name="Stajich J.E."/>
            <person name="Barry K."/>
            <person name="Grigoriev I.V."/>
            <person name="Crous P."/>
            <person name="Smith M.E."/>
        </authorList>
    </citation>
    <scope>NUCLEOTIDE SEQUENCE</scope>
    <source>
        <strain evidence="3">RSA 1196</strain>
    </source>
</reference>
<feature type="compositionally biased region" description="Basic and acidic residues" evidence="1">
    <location>
        <begin position="136"/>
        <end position="157"/>
    </location>
</feature>
<dbReference type="AlphaFoldDB" id="A0A9W8E9A9"/>
<evidence type="ECO:0000256" key="1">
    <source>
        <dbReference type="SAM" id="MobiDB-lite"/>
    </source>
</evidence>
<name>A0A9W8E9A9_9FUNG</name>
<keyword evidence="4" id="KW-1185">Reference proteome</keyword>